<dbReference type="InterPro" id="IPR013132">
    <property type="entry name" value="PseI/NeuA/B-like_N"/>
</dbReference>
<dbReference type="SUPFAM" id="SSF51269">
    <property type="entry name" value="AFP III-like domain"/>
    <property type="match status" value="1"/>
</dbReference>
<evidence type="ECO:0000259" key="1">
    <source>
        <dbReference type="PROSITE" id="PS50844"/>
    </source>
</evidence>
<protein>
    <submittedName>
        <fullName evidence="2">N-acetylneuraminate synthase</fullName>
        <ecNumber evidence="2">2.5.1.56</ecNumber>
    </submittedName>
</protein>
<dbReference type="EC" id="2.5.1.56" evidence="2"/>
<dbReference type="InterPro" id="IPR013974">
    <property type="entry name" value="SAF"/>
</dbReference>
<evidence type="ECO:0000313" key="3">
    <source>
        <dbReference type="Proteomes" id="UP001595617"/>
    </source>
</evidence>
<dbReference type="PANTHER" id="PTHR42966">
    <property type="entry name" value="N-ACETYLNEURAMINATE SYNTHASE"/>
    <property type="match status" value="1"/>
</dbReference>
<accession>A0ABV7ZXX2</accession>
<gene>
    <name evidence="2" type="primary">neuB</name>
    <name evidence="2" type="ORF">ACFOOG_11095</name>
</gene>
<sequence length="363" mass="40082">MTSYNNRASVYIIAEAGVNHNGDEQRALAMVDAAADCGADAVKFQTFKAEYLVSANAPKAQYQKASTDAAESQLDMVRKLELTYEFHHKLQARARERGIDFISTAFELPSLKFLQTLDLPWFKIPSGEITNGPLLMAFARTQKPLILSTGMATLSDVETALAILVWGRLRSDEPKSLNDIWQHWSNVRSSLDLGRWVTLLHCTSQYPTPADEVNLLALRTLQSTFGVPVGYSDHTAGHLATTAAVALGATVIEKHFTLDRALPGPDHQASMDLPMLQDMVERIRELEVMLSHGMKVPQPSEWDTRQVARQHLIAAKPISAGEPFSMDNVRTARTGGGMSPVHYWDVLGTRAKRNFALGEVIGE</sequence>
<evidence type="ECO:0000313" key="2">
    <source>
        <dbReference type="EMBL" id="MFC3853379.1"/>
    </source>
</evidence>
<dbReference type="InterPro" id="IPR020007">
    <property type="entry name" value="NeuB/NeuA"/>
</dbReference>
<keyword evidence="3" id="KW-1185">Reference proteome</keyword>
<dbReference type="InterPro" id="IPR057736">
    <property type="entry name" value="SAF_PseI/NeuA/NeuB"/>
</dbReference>
<dbReference type="Gene3D" id="3.90.1210.10">
    <property type="entry name" value="Antifreeze-like/N-acetylneuraminic acid synthase C-terminal domain"/>
    <property type="match status" value="1"/>
</dbReference>
<dbReference type="InterPro" id="IPR006190">
    <property type="entry name" value="SAF_AFP_Neu5Ac"/>
</dbReference>
<comment type="caution">
    <text evidence="2">The sequence shown here is derived from an EMBL/GenBank/DDBJ whole genome shotgun (WGS) entry which is preliminary data.</text>
</comment>
<dbReference type="EMBL" id="JBHRYR010000003">
    <property type="protein sequence ID" value="MFC3853379.1"/>
    <property type="molecule type" value="Genomic_DNA"/>
</dbReference>
<dbReference type="InterPro" id="IPR036732">
    <property type="entry name" value="AFP_Neu5c_C_sf"/>
</dbReference>
<dbReference type="Pfam" id="PF08666">
    <property type="entry name" value="SAF"/>
    <property type="match status" value="1"/>
</dbReference>
<dbReference type="PROSITE" id="PS50844">
    <property type="entry name" value="AFP_LIKE"/>
    <property type="match status" value="1"/>
</dbReference>
<dbReference type="RefSeq" id="WP_380696476.1">
    <property type="nucleotide sequence ID" value="NZ_JBHRYR010000003.1"/>
</dbReference>
<dbReference type="SUPFAM" id="SSF51569">
    <property type="entry name" value="Aldolase"/>
    <property type="match status" value="1"/>
</dbReference>
<dbReference type="NCBIfam" id="TIGR03569">
    <property type="entry name" value="NeuB_NnaB"/>
    <property type="match status" value="1"/>
</dbReference>
<proteinExistence type="predicted"/>
<dbReference type="Gene3D" id="3.20.20.70">
    <property type="entry name" value="Aldolase class I"/>
    <property type="match status" value="1"/>
</dbReference>
<dbReference type="PANTHER" id="PTHR42966:SF1">
    <property type="entry name" value="SIALIC ACID SYNTHASE"/>
    <property type="match status" value="1"/>
</dbReference>
<dbReference type="InterPro" id="IPR051690">
    <property type="entry name" value="PseI-like"/>
</dbReference>
<feature type="domain" description="AFP-like" evidence="1">
    <location>
        <begin position="311"/>
        <end position="363"/>
    </location>
</feature>
<dbReference type="InterPro" id="IPR013785">
    <property type="entry name" value="Aldolase_TIM"/>
</dbReference>
<dbReference type="CDD" id="cd11615">
    <property type="entry name" value="SAF_NeuB_like"/>
    <property type="match status" value="1"/>
</dbReference>
<keyword evidence="2" id="KW-0808">Transferase</keyword>
<dbReference type="Proteomes" id="UP001595617">
    <property type="component" value="Unassembled WGS sequence"/>
</dbReference>
<reference evidence="3" key="1">
    <citation type="journal article" date="2019" name="Int. J. Syst. Evol. Microbiol.">
        <title>The Global Catalogue of Microorganisms (GCM) 10K type strain sequencing project: providing services to taxonomists for standard genome sequencing and annotation.</title>
        <authorList>
            <consortium name="The Broad Institute Genomics Platform"/>
            <consortium name="The Broad Institute Genome Sequencing Center for Infectious Disease"/>
            <person name="Wu L."/>
            <person name="Ma J."/>
        </authorList>
    </citation>
    <scope>NUCLEOTIDE SEQUENCE [LARGE SCALE GENOMIC DNA]</scope>
    <source>
        <strain evidence="3">IBRC 10765</strain>
    </source>
</reference>
<name>A0ABV7ZXX2_9GAMM</name>
<organism evidence="2 3">
    <name type="scientific">Saccharospirillum mangrovi</name>
    <dbReference type="NCBI Taxonomy" id="2161747"/>
    <lineage>
        <taxon>Bacteria</taxon>
        <taxon>Pseudomonadati</taxon>
        <taxon>Pseudomonadota</taxon>
        <taxon>Gammaproteobacteria</taxon>
        <taxon>Oceanospirillales</taxon>
        <taxon>Saccharospirillaceae</taxon>
        <taxon>Saccharospirillum</taxon>
    </lineage>
</organism>
<dbReference type="GO" id="GO:0050462">
    <property type="term" value="F:N-acetylneuraminate synthase activity"/>
    <property type="evidence" value="ECO:0007669"/>
    <property type="project" value="UniProtKB-EC"/>
</dbReference>
<dbReference type="Pfam" id="PF03102">
    <property type="entry name" value="NeuB"/>
    <property type="match status" value="1"/>
</dbReference>